<reference evidence="1" key="1">
    <citation type="submission" date="2020-03" db="EMBL/GenBank/DDBJ databases">
        <title>The deep terrestrial virosphere.</title>
        <authorList>
            <person name="Holmfeldt K."/>
            <person name="Nilsson E."/>
            <person name="Simone D."/>
            <person name="Lopez-Fernandez M."/>
            <person name="Wu X."/>
            <person name="de Brujin I."/>
            <person name="Lundin D."/>
            <person name="Andersson A."/>
            <person name="Bertilsson S."/>
            <person name="Dopson M."/>
        </authorList>
    </citation>
    <scope>NUCLEOTIDE SEQUENCE</scope>
    <source>
        <strain evidence="1">TM448A01855</strain>
    </source>
</reference>
<sequence length="62" mass="7077">MEYEILCIFTHYGKTYTFRNVEIECDNESTLQFNYAAMSDGLTKIATFPKSNIAGWSVTPKS</sequence>
<evidence type="ECO:0000313" key="1">
    <source>
        <dbReference type="EMBL" id="QJA50677.1"/>
    </source>
</evidence>
<accession>A0A6H1ZTN1</accession>
<protein>
    <submittedName>
        <fullName evidence="1">Uncharacterized protein</fullName>
    </submittedName>
</protein>
<organism evidence="1">
    <name type="scientific">viral metagenome</name>
    <dbReference type="NCBI Taxonomy" id="1070528"/>
    <lineage>
        <taxon>unclassified sequences</taxon>
        <taxon>metagenomes</taxon>
        <taxon>organismal metagenomes</taxon>
    </lineage>
</organism>
<proteinExistence type="predicted"/>
<dbReference type="EMBL" id="MT144210">
    <property type="protein sequence ID" value="QJA50677.1"/>
    <property type="molecule type" value="Genomic_DNA"/>
</dbReference>
<gene>
    <name evidence="1" type="ORF">TM448A01855_0017</name>
</gene>
<dbReference type="AlphaFoldDB" id="A0A6H1ZTN1"/>
<name>A0A6H1ZTN1_9ZZZZ</name>